<dbReference type="AlphaFoldDB" id="S3DGX6"/>
<evidence type="ECO:0000256" key="2">
    <source>
        <dbReference type="ARBA" id="ARBA00023157"/>
    </source>
</evidence>
<evidence type="ECO:0000313" key="5">
    <source>
        <dbReference type="Proteomes" id="UP000016922"/>
    </source>
</evidence>
<dbReference type="GeneID" id="19468171"/>
<dbReference type="InterPro" id="IPR018793">
    <property type="entry name" value="Cyt_c_oxidase_assmbl_Pet191"/>
</dbReference>
<dbReference type="EMBL" id="KE145352">
    <property type="protein sequence ID" value="EPE36960.1"/>
    <property type="molecule type" value="Genomic_DNA"/>
</dbReference>
<dbReference type="PANTHER" id="PTHR28627">
    <property type="entry name" value="CYTOCHROME C OXIDASE ASSEMBLY FACTOR 5"/>
    <property type="match status" value="1"/>
</dbReference>
<dbReference type="PANTHER" id="PTHR28627:SF1">
    <property type="entry name" value="CYTOCHROME C OXIDASE ASSEMBLY FACTOR 5"/>
    <property type="match status" value="1"/>
</dbReference>
<dbReference type="Proteomes" id="UP000016922">
    <property type="component" value="Unassembled WGS sequence"/>
</dbReference>
<name>S3DGX6_GLAL2</name>
<dbReference type="HOGENOM" id="CLU_1019603_0_0_1"/>
<sequence length="273" mass="30700">MAGEAQDAPAFRNGTTFPVYQDQSNSILTPCASFRWKATNIFRLQSVDSSAGSPLASSQASTYTESKTIAAAIFEAELCKSIHIPGFYTAFNTYRIRNRRTTPITARAPPILFSHHGTVLRNLPDVNQYLEDRIDVELQRQIAEMPSSCKDIREALAQCLQESECVMIYRNKPSDCLRPPLIDTMPTKCQQLKKGYGECKRGMVDMRKRFRGNQPIAVSKELEGGSMQSPGHQLYAGKPAFATTAKETAGHEPIERDWREVENERFRNEEGRS</sequence>
<gene>
    <name evidence="4" type="ORF">GLAREA_09123</name>
</gene>
<comment type="similarity">
    <text evidence="1">Belongs to the PET191 family.</text>
</comment>
<protein>
    <submittedName>
        <fullName evidence="4">Uncharacterized protein</fullName>
    </submittedName>
</protein>
<proteinExistence type="inferred from homology"/>
<accession>S3DGX6</accession>
<dbReference type="GO" id="GO:0005739">
    <property type="term" value="C:mitochondrion"/>
    <property type="evidence" value="ECO:0007669"/>
    <property type="project" value="TreeGrafter"/>
</dbReference>
<reference evidence="4 5" key="1">
    <citation type="journal article" date="2013" name="BMC Genomics">
        <title>Genomics-driven discovery of the pneumocandin biosynthetic gene cluster in the fungus Glarea lozoyensis.</title>
        <authorList>
            <person name="Chen L."/>
            <person name="Yue Q."/>
            <person name="Zhang X."/>
            <person name="Xiang M."/>
            <person name="Wang C."/>
            <person name="Li S."/>
            <person name="Che Y."/>
            <person name="Ortiz-Lopez F.J."/>
            <person name="Bills G.F."/>
            <person name="Liu X."/>
            <person name="An Z."/>
        </authorList>
    </citation>
    <scope>NUCLEOTIDE SEQUENCE [LARGE SCALE GENOMIC DNA]</scope>
    <source>
        <strain evidence="5">ATCC 20868 / MF5171</strain>
    </source>
</reference>
<dbReference type="GO" id="GO:0033617">
    <property type="term" value="P:mitochondrial respiratory chain complex IV assembly"/>
    <property type="evidence" value="ECO:0007669"/>
    <property type="project" value="TreeGrafter"/>
</dbReference>
<evidence type="ECO:0000256" key="3">
    <source>
        <dbReference type="SAM" id="MobiDB-lite"/>
    </source>
</evidence>
<feature type="region of interest" description="Disordered" evidence="3">
    <location>
        <begin position="248"/>
        <end position="273"/>
    </location>
</feature>
<dbReference type="OrthoDB" id="282149at2759"/>
<keyword evidence="2" id="KW-1015">Disulfide bond</keyword>
<dbReference type="Pfam" id="PF10203">
    <property type="entry name" value="Pet191_N"/>
    <property type="match status" value="1"/>
</dbReference>
<dbReference type="STRING" id="1116229.S3DGX6"/>
<keyword evidence="5" id="KW-1185">Reference proteome</keyword>
<evidence type="ECO:0000313" key="4">
    <source>
        <dbReference type="EMBL" id="EPE36960.1"/>
    </source>
</evidence>
<dbReference type="RefSeq" id="XP_008076275.1">
    <property type="nucleotide sequence ID" value="XM_008078084.1"/>
</dbReference>
<evidence type="ECO:0000256" key="1">
    <source>
        <dbReference type="ARBA" id="ARBA00007785"/>
    </source>
</evidence>
<dbReference type="eggNOG" id="KOG4114">
    <property type="taxonomic scope" value="Eukaryota"/>
</dbReference>
<dbReference type="KEGG" id="glz:GLAREA_09123"/>
<organism evidence="4 5">
    <name type="scientific">Glarea lozoyensis (strain ATCC 20868 / MF5171)</name>
    <dbReference type="NCBI Taxonomy" id="1116229"/>
    <lineage>
        <taxon>Eukaryota</taxon>
        <taxon>Fungi</taxon>
        <taxon>Dikarya</taxon>
        <taxon>Ascomycota</taxon>
        <taxon>Pezizomycotina</taxon>
        <taxon>Leotiomycetes</taxon>
        <taxon>Helotiales</taxon>
        <taxon>Helotiaceae</taxon>
        <taxon>Glarea</taxon>
    </lineage>
</organism>